<sequence length="192" mass="22078">MPVALRQSVRHVMGFPLESAPRNLAGVAHWSRDIVLWDIGTEQVLLHEAAHLLDMWGLQDREMKRYSDYPEFREAIIADKGCTATPYTESSYEMDNLAEIWAETLIFQRYAVEVLRISDGKAPKQWKECISNQLKVISEQTDTFLRFKYRPDKCVPKDIPGDKCCTDANFEDGKWICEIMETIPGTEGHLIP</sequence>
<organism evidence="1 2">
    <name type="scientific">Ascodesmis nigricans</name>
    <dbReference type="NCBI Taxonomy" id="341454"/>
    <lineage>
        <taxon>Eukaryota</taxon>
        <taxon>Fungi</taxon>
        <taxon>Dikarya</taxon>
        <taxon>Ascomycota</taxon>
        <taxon>Pezizomycotina</taxon>
        <taxon>Pezizomycetes</taxon>
        <taxon>Pezizales</taxon>
        <taxon>Ascodesmidaceae</taxon>
        <taxon>Ascodesmis</taxon>
    </lineage>
</organism>
<dbReference type="AlphaFoldDB" id="A0A4S2MYB8"/>
<dbReference type="Gene3D" id="3.40.390.10">
    <property type="entry name" value="Collagenase (Catalytic Domain)"/>
    <property type="match status" value="1"/>
</dbReference>
<proteinExistence type="predicted"/>
<accession>A0A4S2MYB8</accession>
<evidence type="ECO:0000313" key="2">
    <source>
        <dbReference type="Proteomes" id="UP000298138"/>
    </source>
</evidence>
<reference evidence="1 2" key="1">
    <citation type="submission" date="2019-04" db="EMBL/GenBank/DDBJ databases">
        <title>Comparative genomics and transcriptomics to analyze fruiting body development in filamentous ascomycetes.</title>
        <authorList>
            <consortium name="DOE Joint Genome Institute"/>
            <person name="Lutkenhaus R."/>
            <person name="Traeger S."/>
            <person name="Breuer J."/>
            <person name="Kuo A."/>
            <person name="Lipzen A."/>
            <person name="Pangilinan J."/>
            <person name="Dilworth D."/>
            <person name="Sandor L."/>
            <person name="Poggeler S."/>
            <person name="Barry K."/>
            <person name="Grigoriev I.V."/>
            <person name="Nowrousian M."/>
        </authorList>
    </citation>
    <scope>NUCLEOTIDE SEQUENCE [LARGE SCALE GENOMIC DNA]</scope>
    <source>
        <strain evidence="1 2">CBS 389.68</strain>
    </source>
</reference>
<name>A0A4S2MYB8_9PEZI</name>
<keyword evidence="2" id="KW-1185">Reference proteome</keyword>
<dbReference type="InterPro" id="IPR024079">
    <property type="entry name" value="MetalloPept_cat_dom_sf"/>
</dbReference>
<dbReference type="EMBL" id="ML220118">
    <property type="protein sequence ID" value="TGZ81710.1"/>
    <property type="molecule type" value="Genomic_DNA"/>
</dbReference>
<dbReference type="InParanoid" id="A0A4S2MYB8"/>
<evidence type="ECO:0000313" key="1">
    <source>
        <dbReference type="EMBL" id="TGZ81710.1"/>
    </source>
</evidence>
<dbReference type="Proteomes" id="UP000298138">
    <property type="component" value="Unassembled WGS sequence"/>
</dbReference>
<protein>
    <submittedName>
        <fullName evidence="1">Uncharacterized protein</fullName>
    </submittedName>
</protein>
<dbReference type="GO" id="GO:0008237">
    <property type="term" value="F:metallopeptidase activity"/>
    <property type="evidence" value="ECO:0007669"/>
    <property type="project" value="InterPro"/>
</dbReference>
<gene>
    <name evidence="1" type="ORF">EX30DRAFT_371326</name>
</gene>